<gene>
    <name evidence="2" type="ORF">GCM10010365_46300</name>
</gene>
<organism evidence="2 3">
    <name type="scientific">Streptomyces poonensis</name>
    <dbReference type="NCBI Taxonomy" id="68255"/>
    <lineage>
        <taxon>Bacteria</taxon>
        <taxon>Bacillati</taxon>
        <taxon>Actinomycetota</taxon>
        <taxon>Actinomycetes</taxon>
        <taxon>Kitasatosporales</taxon>
        <taxon>Streptomycetaceae</taxon>
        <taxon>Streptomyces</taxon>
    </lineage>
</organism>
<keyword evidence="3" id="KW-1185">Reference proteome</keyword>
<comment type="caution">
    <text evidence="2">The sequence shown here is derived from an EMBL/GenBank/DDBJ whole genome shotgun (WGS) entry which is preliminary data.</text>
</comment>
<accession>A0A918PSQ2</accession>
<reference evidence="2" key="1">
    <citation type="journal article" date="2014" name="Int. J. Syst. Evol. Microbiol.">
        <title>Complete genome sequence of Corynebacterium casei LMG S-19264T (=DSM 44701T), isolated from a smear-ripened cheese.</title>
        <authorList>
            <consortium name="US DOE Joint Genome Institute (JGI-PGF)"/>
            <person name="Walter F."/>
            <person name="Albersmeier A."/>
            <person name="Kalinowski J."/>
            <person name="Ruckert C."/>
        </authorList>
    </citation>
    <scope>NUCLEOTIDE SEQUENCE</scope>
    <source>
        <strain evidence="2">JCM 4815</strain>
    </source>
</reference>
<dbReference type="EMBL" id="BMVW01000009">
    <property type="protein sequence ID" value="GGZ20723.1"/>
    <property type="molecule type" value="Genomic_DNA"/>
</dbReference>
<proteinExistence type="predicted"/>
<dbReference type="AlphaFoldDB" id="A0A918PSQ2"/>
<feature type="region of interest" description="Disordered" evidence="1">
    <location>
        <begin position="1"/>
        <end position="32"/>
    </location>
</feature>
<sequence>MSPLGLLRMGRSAPSGRIVRNSEGGTTAAQLPPETYGPHWWLARSQTKSVEPRKWVFRDPRDGAALVPRPCM</sequence>
<reference evidence="2" key="2">
    <citation type="submission" date="2020-09" db="EMBL/GenBank/DDBJ databases">
        <authorList>
            <person name="Sun Q."/>
            <person name="Ohkuma M."/>
        </authorList>
    </citation>
    <scope>NUCLEOTIDE SEQUENCE</scope>
    <source>
        <strain evidence="2">JCM 4815</strain>
    </source>
</reference>
<evidence type="ECO:0000313" key="3">
    <source>
        <dbReference type="Proteomes" id="UP000622166"/>
    </source>
</evidence>
<protein>
    <submittedName>
        <fullName evidence="2">Uncharacterized protein</fullName>
    </submittedName>
</protein>
<evidence type="ECO:0000313" key="2">
    <source>
        <dbReference type="EMBL" id="GGZ20723.1"/>
    </source>
</evidence>
<name>A0A918PSQ2_9ACTN</name>
<dbReference type="Proteomes" id="UP000622166">
    <property type="component" value="Unassembled WGS sequence"/>
</dbReference>
<evidence type="ECO:0000256" key="1">
    <source>
        <dbReference type="SAM" id="MobiDB-lite"/>
    </source>
</evidence>